<name>A0ABX0C559_9PSEU</name>
<evidence type="ECO:0000313" key="3">
    <source>
        <dbReference type="EMBL" id="NEC62439.1"/>
    </source>
</evidence>
<dbReference type="InterPro" id="IPR050900">
    <property type="entry name" value="Transposase_IS3/IS150/IS904"/>
</dbReference>
<comment type="caution">
    <text evidence="3">The sequence shown here is derived from an EMBL/GenBank/DDBJ whole genome shotgun (WGS) entry which is preliminary data.</text>
</comment>
<dbReference type="InterPro" id="IPR001584">
    <property type="entry name" value="Integrase_cat-core"/>
</dbReference>
<dbReference type="Proteomes" id="UP000470404">
    <property type="component" value="Unassembled WGS sequence"/>
</dbReference>
<dbReference type="SUPFAM" id="SSF53098">
    <property type="entry name" value="Ribonuclease H-like"/>
    <property type="match status" value="1"/>
</dbReference>
<sequence>MTRSYRFISAHRDAYGVARLCRVLGVRRPGFYEWLAAAAARQQRAGAEERLAGEIAGIHAAHQGAYGSPRVTAELRRRGEAVNHKRVERIMRERGITGITRRRPRSLTRQDKTAAAPDLIGRDFTAHAPGQRLVGDITYLPTDEGWLYLATVLDLHTREIAGHALAPHMRADLVCDAIALAARQGLTGPGAVFHSDRGTQLEVNRSSQHRLVAATVADR</sequence>
<feature type="domain" description="Integrase catalytic" evidence="2">
    <location>
        <begin position="125"/>
        <end position="219"/>
    </location>
</feature>
<dbReference type="InterPro" id="IPR036397">
    <property type="entry name" value="RNaseH_sf"/>
</dbReference>
<dbReference type="Gene3D" id="3.30.420.10">
    <property type="entry name" value="Ribonuclease H-like superfamily/Ribonuclease H"/>
    <property type="match status" value="1"/>
</dbReference>
<evidence type="ECO:0000259" key="2">
    <source>
        <dbReference type="PROSITE" id="PS50994"/>
    </source>
</evidence>
<dbReference type="RefSeq" id="WP_161269800.1">
    <property type="nucleotide sequence ID" value="NZ_JAAGNC010000212.1"/>
</dbReference>
<gene>
    <name evidence="3" type="ORF">G3I59_44295</name>
</gene>
<dbReference type="Pfam" id="PF00665">
    <property type="entry name" value="rve"/>
    <property type="match status" value="1"/>
</dbReference>
<keyword evidence="4" id="KW-1185">Reference proteome</keyword>
<dbReference type="Pfam" id="PF13276">
    <property type="entry name" value="HTH_21"/>
    <property type="match status" value="1"/>
</dbReference>
<organism evidence="3 4">
    <name type="scientific">Amycolatopsis rubida</name>
    <dbReference type="NCBI Taxonomy" id="112413"/>
    <lineage>
        <taxon>Bacteria</taxon>
        <taxon>Bacillati</taxon>
        <taxon>Actinomycetota</taxon>
        <taxon>Actinomycetes</taxon>
        <taxon>Pseudonocardiales</taxon>
        <taxon>Pseudonocardiaceae</taxon>
        <taxon>Amycolatopsis</taxon>
    </lineage>
</organism>
<reference evidence="3 4" key="1">
    <citation type="submission" date="2020-01" db="EMBL/GenBank/DDBJ databases">
        <title>Insect and environment-associated Actinomycetes.</title>
        <authorList>
            <person name="Currrie C."/>
            <person name="Chevrette M."/>
            <person name="Carlson C."/>
            <person name="Stubbendieck R."/>
            <person name="Wendt-Pienkowski E."/>
        </authorList>
    </citation>
    <scope>NUCLEOTIDE SEQUENCE [LARGE SCALE GENOMIC DNA]</scope>
    <source>
        <strain evidence="3 4">SID8386</strain>
    </source>
</reference>
<accession>A0ABX0C559</accession>
<dbReference type="InterPro" id="IPR012337">
    <property type="entry name" value="RNaseH-like_sf"/>
</dbReference>
<comment type="function">
    <text evidence="1">Involved in the transposition of the insertion sequence.</text>
</comment>
<protein>
    <submittedName>
        <fullName evidence="3">IS3 family transposase</fullName>
    </submittedName>
</protein>
<dbReference type="EMBL" id="JAAGNC010000212">
    <property type="protein sequence ID" value="NEC62439.1"/>
    <property type="molecule type" value="Genomic_DNA"/>
</dbReference>
<proteinExistence type="predicted"/>
<dbReference type="PANTHER" id="PTHR46889:SF4">
    <property type="entry name" value="TRANSPOSASE INSO FOR INSERTION SEQUENCE ELEMENT IS911B-RELATED"/>
    <property type="match status" value="1"/>
</dbReference>
<dbReference type="InterPro" id="IPR048020">
    <property type="entry name" value="Transpos_IS3"/>
</dbReference>
<dbReference type="PANTHER" id="PTHR46889">
    <property type="entry name" value="TRANSPOSASE INSF FOR INSERTION SEQUENCE IS3B-RELATED"/>
    <property type="match status" value="1"/>
</dbReference>
<dbReference type="NCBIfam" id="NF033516">
    <property type="entry name" value="transpos_IS3"/>
    <property type="match status" value="1"/>
</dbReference>
<dbReference type="PROSITE" id="PS50994">
    <property type="entry name" value="INTEGRASE"/>
    <property type="match status" value="1"/>
</dbReference>
<evidence type="ECO:0000256" key="1">
    <source>
        <dbReference type="ARBA" id="ARBA00002286"/>
    </source>
</evidence>
<evidence type="ECO:0000313" key="4">
    <source>
        <dbReference type="Proteomes" id="UP000470404"/>
    </source>
</evidence>
<dbReference type="InterPro" id="IPR025948">
    <property type="entry name" value="HTH-like_dom"/>
</dbReference>